<dbReference type="Pfam" id="PF01078">
    <property type="entry name" value="Mg_chelatase"/>
    <property type="match status" value="1"/>
</dbReference>
<dbReference type="InterPro" id="IPR041628">
    <property type="entry name" value="ChlI/MoxR_AAA_lid"/>
</dbReference>
<dbReference type="GO" id="GO:0005524">
    <property type="term" value="F:ATP binding"/>
    <property type="evidence" value="ECO:0007669"/>
    <property type="project" value="UniProtKB-KW"/>
</dbReference>
<dbReference type="InterPro" id="IPR041702">
    <property type="entry name" value="BchD/ChlD_VWA"/>
</dbReference>
<proteinExistence type="inferred from homology"/>
<accession>A0A8J3RL12</accession>
<comment type="caution">
    <text evidence="7">The sequence shown here is derived from an EMBL/GenBank/DDBJ whole genome shotgun (WGS) entry which is preliminary data.</text>
</comment>
<dbReference type="Gene3D" id="1.10.8.80">
    <property type="entry name" value="Magnesium chelatase subunit I, C-Terminal domain"/>
    <property type="match status" value="1"/>
</dbReference>
<dbReference type="InterPro" id="IPR002035">
    <property type="entry name" value="VWF_A"/>
</dbReference>
<keyword evidence="2" id="KW-0547">Nucleotide-binding</keyword>
<feature type="compositionally biased region" description="Acidic residues" evidence="5">
    <location>
        <begin position="408"/>
        <end position="420"/>
    </location>
</feature>
<feature type="compositionally biased region" description="Gly residues" evidence="5">
    <location>
        <begin position="421"/>
        <end position="435"/>
    </location>
</feature>
<feature type="region of interest" description="Disordered" evidence="5">
    <location>
        <begin position="1"/>
        <end position="46"/>
    </location>
</feature>
<dbReference type="InterPro" id="IPR000523">
    <property type="entry name" value="Mg_chelatse_chII-like_cat_dom"/>
</dbReference>
<dbReference type="Gene3D" id="3.40.50.410">
    <property type="entry name" value="von Willebrand factor, type A domain"/>
    <property type="match status" value="1"/>
</dbReference>
<reference evidence="7 8" key="1">
    <citation type="submission" date="2021-01" db="EMBL/GenBank/DDBJ databases">
        <title>Whole genome shotgun sequence of Planobispora longispora NBRC 13918.</title>
        <authorList>
            <person name="Komaki H."/>
            <person name="Tamura T."/>
        </authorList>
    </citation>
    <scope>NUCLEOTIDE SEQUENCE [LARGE SCALE GENOMIC DNA]</scope>
    <source>
        <strain evidence="7 8">NBRC 13918</strain>
    </source>
</reference>
<dbReference type="EMBL" id="BOOH01000023">
    <property type="protein sequence ID" value="GIH76913.1"/>
    <property type="molecule type" value="Genomic_DNA"/>
</dbReference>
<feature type="compositionally biased region" description="Gly residues" evidence="5">
    <location>
        <begin position="482"/>
        <end position="495"/>
    </location>
</feature>
<evidence type="ECO:0000259" key="6">
    <source>
        <dbReference type="PROSITE" id="PS50234"/>
    </source>
</evidence>
<sequence length="798" mass="82185">MPDTSTETPAEIPAGPRGGTSADIREGASEAARRTSPAAPGTSPVVLTPSPAAVPAAREAPRYPFTAVVGLADLKLALILNAVSPRVGGVLVRGEKGTAKSTVVRALAALLPPVAVVPGCRFSCDPAAPDPGCPDGPHPTEADGGAAIGGGVGAGSSRPARLVELPVGASEDRLAGSLDIERALTEGVKAFEPGLLAAAHRGVLYVDEVNLLHDHLVDLLLDAAALGTCYVEREGVSVRHAARFLLVGTMNPEEGELRPQLLDRFGLTVEVRASREPGERAEVVRRRLTFETDPAAFAAAWAGREAELAARIAEARARVAEVVLPDSALRRIATVCAGFDVDGLRADLVTANAAIAHAAWRGRSRVTAEDVREAARLALPHRRRRDPFDAPGLDEARLDALLARIPDDPEDDDPEDDDPDGGGPESGGPESGGPGDAPPSCGDPRDPASGEYGHPPAGDAADPGPGAEGGDGADDPRDPEGRSGGPHGHASGGHGGPDDPRAPEDRSGGPYGHPPAGGAADPGPGAEGGDGERVEAPGRLRPARVFTVPGVGAGAPGRRSRARTPLGRTTGARVPGGRPASVHLTATVLAAAPYQRERGRSGPGLLLRRDDLREAVREGREGNLVLLVVDASGSMAARKRMSAVKAAVLSLLLDAYQRRDKVGLITFRGSRADLVLPPTSSVEAGAARLRELPTGGRTPLAAGLLRAAEALRVERLRDPSRRPLLVLVTDGRATSGTVEESHRAAALLAGVTSVVVDCESGYVRLGLAASLARRMGAETVRLDDLTDLAGMIRQRTAA</sequence>
<dbReference type="Pfam" id="PF17863">
    <property type="entry name" value="AAA_lid_2"/>
    <property type="match status" value="1"/>
</dbReference>
<dbReference type="InterPro" id="IPR027417">
    <property type="entry name" value="P-loop_NTPase"/>
</dbReference>
<comment type="similarity">
    <text evidence="1">Belongs to the Mg-chelatase subunits D/I family.</text>
</comment>
<dbReference type="SUPFAM" id="SSF52540">
    <property type="entry name" value="P-loop containing nucleoside triphosphate hydrolases"/>
    <property type="match status" value="1"/>
</dbReference>
<dbReference type="Proteomes" id="UP000616724">
    <property type="component" value="Unassembled WGS sequence"/>
</dbReference>
<dbReference type="Pfam" id="PF13519">
    <property type="entry name" value="VWA_2"/>
    <property type="match status" value="1"/>
</dbReference>
<feature type="region of interest" description="Disordered" evidence="5">
    <location>
        <begin position="405"/>
        <end position="579"/>
    </location>
</feature>
<evidence type="ECO:0000256" key="3">
    <source>
        <dbReference type="ARBA" id="ARBA00022840"/>
    </source>
</evidence>
<feature type="compositionally biased region" description="Basic and acidic residues" evidence="5">
    <location>
        <begin position="23"/>
        <end position="33"/>
    </location>
</feature>
<evidence type="ECO:0000313" key="8">
    <source>
        <dbReference type="Proteomes" id="UP000616724"/>
    </source>
</evidence>
<gene>
    <name evidence="7" type="ORF">Plo01_33420</name>
</gene>
<dbReference type="InterPro" id="IPR036465">
    <property type="entry name" value="vWFA_dom_sf"/>
</dbReference>
<dbReference type="PANTHER" id="PTHR35023:SF1">
    <property type="entry name" value="MG-PROTOPORPHYRIN IX CHELATASE"/>
    <property type="match status" value="1"/>
</dbReference>
<keyword evidence="8" id="KW-1185">Reference proteome</keyword>
<feature type="compositionally biased region" description="Low complexity" evidence="5">
    <location>
        <begin position="455"/>
        <end position="465"/>
    </location>
</feature>
<evidence type="ECO:0000256" key="4">
    <source>
        <dbReference type="ARBA" id="ARBA00030759"/>
    </source>
</evidence>
<evidence type="ECO:0000313" key="7">
    <source>
        <dbReference type="EMBL" id="GIH76913.1"/>
    </source>
</evidence>
<dbReference type="SUPFAM" id="SSF53300">
    <property type="entry name" value="vWA-like"/>
    <property type="match status" value="1"/>
</dbReference>
<dbReference type="Gene3D" id="3.40.50.300">
    <property type="entry name" value="P-loop containing nucleotide triphosphate hydrolases"/>
    <property type="match status" value="1"/>
</dbReference>
<evidence type="ECO:0000256" key="2">
    <source>
        <dbReference type="ARBA" id="ARBA00022741"/>
    </source>
</evidence>
<feature type="domain" description="VWFA" evidence="6">
    <location>
        <begin position="624"/>
        <end position="796"/>
    </location>
</feature>
<organism evidence="7 8">
    <name type="scientific">Planobispora longispora</name>
    <dbReference type="NCBI Taxonomy" id="28887"/>
    <lineage>
        <taxon>Bacteria</taxon>
        <taxon>Bacillati</taxon>
        <taxon>Actinomycetota</taxon>
        <taxon>Actinomycetes</taxon>
        <taxon>Streptosporangiales</taxon>
        <taxon>Streptosporangiaceae</taxon>
        <taxon>Planobispora</taxon>
    </lineage>
</organism>
<feature type="compositionally biased region" description="Low complexity" evidence="5">
    <location>
        <begin position="514"/>
        <end position="524"/>
    </location>
</feature>
<dbReference type="AlphaFoldDB" id="A0A8J3RL12"/>
<evidence type="ECO:0000256" key="5">
    <source>
        <dbReference type="SAM" id="MobiDB-lite"/>
    </source>
</evidence>
<name>A0A8J3RL12_9ACTN</name>
<dbReference type="PANTHER" id="PTHR35023">
    <property type="entry name" value="CHELATASE-RELATED"/>
    <property type="match status" value="1"/>
</dbReference>
<evidence type="ECO:0000256" key="1">
    <source>
        <dbReference type="ARBA" id="ARBA00005799"/>
    </source>
</evidence>
<feature type="compositionally biased region" description="Basic and acidic residues" evidence="5">
    <location>
        <begin position="496"/>
        <end position="507"/>
    </location>
</feature>
<dbReference type="InterPro" id="IPR052989">
    <property type="entry name" value="Mg-chelatase_DI-like"/>
</dbReference>
<dbReference type="CDD" id="cd01451">
    <property type="entry name" value="vWA_Magnesium_chelatase"/>
    <property type="match status" value="1"/>
</dbReference>
<dbReference type="SMART" id="SM00327">
    <property type="entry name" value="VWA"/>
    <property type="match status" value="1"/>
</dbReference>
<keyword evidence="3" id="KW-0067">ATP-binding</keyword>
<dbReference type="InterPro" id="IPR003593">
    <property type="entry name" value="AAA+_ATPase"/>
</dbReference>
<feature type="region of interest" description="Disordered" evidence="5">
    <location>
        <begin position="131"/>
        <end position="153"/>
    </location>
</feature>
<dbReference type="SMART" id="SM00382">
    <property type="entry name" value="AAA"/>
    <property type="match status" value="1"/>
</dbReference>
<protein>
    <recommendedName>
        <fullName evidence="4">Mg-protoporphyrin IX chelatase</fullName>
    </recommendedName>
</protein>
<dbReference type="PROSITE" id="PS50234">
    <property type="entry name" value="VWFA"/>
    <property type="match status" value="1"/>
</dbReference>